<proteinExistence type="predicted"/>
<name>F0H717_9BACT</name>
<dbReference type="Proteomes" id="UP000003155">
    <property type="component" value="Unassembled WGS sequence"/>
</dbReference>
<keyword evidence="3" id="KW-1185">Reference proteome</keyword>
<comment type="caution">
    <text evidence="2">The sequence shown here is derived from an EMBL/GenBank/DDBJ whole genome shotgun (WGS) entry which is preliminary data.</text>
</comment>
<organism evidence="2 3">
    <name type="scientific">Prevotella denticola CRIS 18C-A</name>
    <dbReference type="NCBI Taxonomy" id="944557"/>
    <lineage>
        <taxon>Bacteria</taxon>
        <taxon>Pseudomonadati</taxon>
        <taxon>Bacteroidota</taxon>
        <taxon>Bacteroidia</taxon>
        <taxon>Bacteroidales</taxon>
        <taxon>Prevotellaceae</taxon>
        <taxon>Prevotella</taxon>
    </lineage>
</organism>
<dbReference type="AlphaFoldDB" id="F0H717"/>
<reference evidence="2 3" key="1">
    <citation type="submission" date="2011-02" db="EMBL/GenBank/DDBJ databases">
        <authorList>
            <person name="Durkin A.S."/>
            <person name="Madupu R."/>
            <person name="Torralba M."/>
            <person name="Gillis M."/>
            <person name="Methe B."/>
            <person name="Sutton G."/>
            <person name="Nelson K.E."/>
        </authorList>
    </citation>
    <scope>NUCLEOTIDE SEQUENCE [LARGE SCALE GENOMIC DNA]</scope>
    <source>
        <strain evidence="2 3">CRIS 18C-A</strain>
    </source>
</reference>
<protein>
    <submittedName>
        <fullName evidence="2">Uncharacterized protein</fullName>
    </submittedName>
</protein>
<evidence type="ECO:0000256" key="1">
    <source>
        <dbReference type="SAM" id="MobiDB-lite"/>
    </source>
</evidence>
<feature type="region of interest" description="Disordered" evidence="1">
    <location>
        <begin position="1"/>
        <end position="23"/>
    </location>
</feature>
<sequence length="70" mass="7773">MEQKRQNDGTVKPSDAGTDFKKKTMTRACPRQRIVSLSGKRNHVILYKDRCMTAGGSPSSGFCETEGCLY</sequence>
<accession>F0H717</accession>
<evidence type="ECO:0000313" key="3">
    <source>
        <dbReference type="Proteomes" id="UP000003155"/>
    </source>
</evidence>
<dbReference type="EMBL" id="AEXO01000066">
    <property type="protein sequence ID" value="EGC86403.1"/>
    <property type="molecule type" value="Genomic_DNA"/>
</dbReference>
<gene>
    <name evidence="2" type="ORF">HMPREF9303_0436</name>
</gene>
<evidence type="ECO:0000313" key="2">
    <source>
        <dbReference type="EMBL" id="EGC86403.1"/>
    </source>
</evidence>